<organism evidence="2 3">
    <name type="scientific">Cyclotella cryptica</name>
    <dbReference type="NCBI Taxonomy" id="29204"/>
    <lineage>
        <taxon>Eukaryota</taxon>
        <taxon>Sar</taxon>
        <taxon>Stramenopiles</taxon>
        <taxon>Ochrophyta</taxon>
        <taxon>Bacillariophyta</taxon>
        <taxon>Coscinodiscophyceae</taxon>
        <taxon>Thalassiosirophycidae</taxon>
        <taxon>Stephanodiscales</taxon>
        <taxon>Stephanodiscaceae</taxon>
        <taxon>Cyclotella</taxon>
    </lineage>
</organism>
<name>A0ABD3R085_9STRA</name>
<keyword evidence="1" id="KW-0812">Transmembrane</keyword>
<dbReference type="EMBL" id="JABMIG020000001">
    <property type="protein sequence ID" value="KAL3805888.1"/>
    <property type="molecule type" value="Genomic_DNA"/>
</dbReference>
<dbReference type="Proteomes" id="UP001516023">
    <property type="component" value="Unassembled WGS sequence"/>
</dbReference>
<sequence>MQRTGSTSCLLRPKTSLSQTDLQRLAKDPPTATVLTVTKLPSYNADRLYITSELQDHSSLHILKEISSCQTCVSPFIILYLLWDVDSHPTPRTFADGLLSESVAQCLIQGGEVVEMDELQHARSNPRLSHYSPRRQHEVSCESTALDSSPFDEFEKPEQAIRIYVVVDKLASSSQNGIADRGEFPKLPDLSCPSYERDEVQGAYDEVDHNDQDNTKTTECNTNNTEQTISNLHNHEIKTAESLARAVASSRFLRNRIDGISIGITSDSRAAPGLEACMDAVARSCPERRGVANQIPNQTLLAKMNVEDSLRGLRSRPPYQSPISIVVCKPEDLDGRGEADSHHQHHSEHTPHPLLQCRVTAEWNGNGDYNTFSDRAMQEWRRVWSDSNEEGKYGLLKRRVPRLSRKIDDDEEVFDEPVSTLMVIAFIIGIVWYIWKSYSEHIYSLAFCTSSPRQI</sequence>
<dbReference type="AlphaFoldDB" id="A0ABD3R085"/>
<evidence type="ECO:0000313" key="2">
    <source>
        <dbReference type="EMBL" id="KAL3805888.1"/>
    </source>
</evidence>
<comment type="caution">
    <text evidence="2">The sequence shown here is derived from an EMBL/GenBank/DDBJ whole genome shotgun (WGS) entry which is preliminary data.</text>
</comment>
<protein>
    <submittedName>
        <fullName evidence="2">Uncharacterized protein</fullName>
    </submittedName>
</protein>
<evidence type="ECO:0000313" key="3">
    <source>
        <dbReference type="Proteomes" id="UP001516023"/>
    </source>
</evidence>
<accession>A0ABD3R085</accession>
<keyword evidence="3" id="KW-1185">Reference proteome</keyword>
<feature type="transmembrane region" description="Helical" evidence="1">
    <location>
        <begin position="418"/>
        <end position="435"/>
    </location>
</feature>
<reference evidence="2 3" key="1">
    <citation type="journal article" date="2020" name="G3 (Bethesda)">
        <title>Improved Reference Genome for Cyclotella cryptica CCMP332, a Model for Cell Wall Morphogenesis, Salinity Adaptation, and Lipid Production in Diatoms (Bacillariophyta).</title>
        <authorList>
            <person name="Roberts W.R."/>
            <person name="Downey K.M."/>
            <person name="Ruck E.C."/>
            <person name="Traller J.C."/>
            <person name="Alverson A.J."/>
        </authorList>
    </citation>
    <scope>NUCLEOTIDE SEQUENCE [LARGE SCALE GENOMIC DNA]</scope>
    <source>
        <strain evidence="2 3">CCMP332</strain>
    </source>
</reference>
<gene>
    <name evidence="2" type="ORF">HJC23_007849</name>
</gene>
<proteinExistence type="predicted"/>
<evidence type="ECO:0000256" key="1">
    <source>
        <dbReference type="SAM" id="Phobius"/>
    </source>
</evidence>
<keyword evidence="1" id="KW-0472">Membrane</keyword>
<keyword evidence="1" id="KW-1133">Transmembrane helix</keyword>